<comment type="caution">
    <text evidence="2">The sequence shown here is derived from an EMBL/GenBank/DDBJ whole genome shotgun (WGS) entry which is preliminary data.</text>
</comment>
<organism evidence="2 3">
    <name type="scientific">Dulcicalothrix desertica PCC 7102</name>
    <dbReference type="NCBI Taxonomy" id="232991"/>
    <lineage>
        <taxon>Bacteria</taxon>
        <taxon>Bacillati</taxon>
        <taxon>Cyanobacteriota</taxon>
        <taxon>Cyanophyceae</taxon>
        <taxon>Nostocales</taxon>
        <taxon>Calotrichaceae</taxon>
        <taxon>Dulcicalothrix</taxon>
    </lineage>
</organism>
<evidence type="ECO:0000256" key="1">
    <source>
        <dbReference type="ARBA" id="ARBA00023186"/>
    </source>
</evidence>
<dbReference type="GO" id="GO:0000774">
    <property type="term" value="F:adenyl-nucleotide exchange factor activity"/>
    <property type="evidence" value="ECO:0007669"/>
    <property type="project" value="InterPro"/>
</dbReference>
<dbReference type="AlphaFoldDB" id="A0A3S1AAM7"/>
<dbReference type="OrthoDB" id="574583at2"/>
<evidence type="ECO:0000313" key="2">
    <source>
        <dbReference type="EMBL" id="RUS97045.1"/>
    </source>
</evidence>
<name>A0A3S1AAM7_9CYAN</name>
<dbReference type="SUPFAM" id="SSF51064">
    <property type="entry name" value="Head domain of nucleotide exchange factor GrpE"/>
    <property type="match status" value="1"/>
</dbReference>
<gene>
    <name evidence="2" type="ORF">DSM106972_085950</name>
</gene>
<evidence type="ECO:0008006" key="4">
    <source>
        <dbReference type="Google" id="ProtNLM"/>
    </source>
</evidence>
<accession>A0A3S1AAM7</accession>
<evidence type="ECO:0000313" key="3">
    <source>
        <dbReference type="Proteomes" id="UP000271624"/>
    </source>
</evidence>
<keyword evidence="1" id="KW-0143">Chaperone</keyword>
<dbReference type="RefSeq" id="WP_127086606.1">
    <property type="nucleotide sequence ID" value="NZ_RSCL01000034.1"/>
</dbReference>
<dbReference type="Pfam" id="PF01025">
    <property type="entry name" value="GrpE"/>
    <property type="match status" value="1"/>
</dbReference>
<proteinExistence type="predicted"/>
<dbReference type="InterPro" id="IPR009012">
    <property type="entry name" value="GrpE_head"/>
</dbReference>
<dbReference type="EMBL" id="RSCL01000034">
    <property type="protein sequence ID" value="RUS97045.1"/>
    <property type="molecule type" value="Genomic_DNA"/>
</dbReference>
<dbReference type="Proteomes" id="UP000271624">
    <property type="component" value="Unassembled WGS sequence"/>
</dbReference>
<reference evidence="2" key="1">
    <citation type="submission" date="2018-12" db="EMBL/GenBank/DDBJ databases">
        <authorList>
            <person name="Will S."/>
            <person name="Neumann-Schaal M."/>
            <person name="Henke P."/>
        </authorList>
    </citation>
    <scope>NUCLEOTIDE SEQUENCE</scope>
    <source>
        <strain evidence="2">PCC 7102</strain>
    </source>
</reference>
<keyword evidence="3" id="KW-1185">Reference proteome</keyword>
<dbReference type="GO" id="GO:0042803">
    <property type="term" value="F:protein homodimerization activity"/>
    <property type="evidence" value="ECO:0007669"/>
    <property type="project" value="InterPro"/>
</dbReference>
<dbReference type="Gene3D" id="2.30.22.10">
    <property type="entry name" value="Head domain of nucleotide exchange factor GrpE"/>
    <property type="match status" value="1"/>
</dbReference>
<sequence>MSNTSKSFIISQELCDSLSQELGTLKRENTLLKQSLREQQTQAVATSEDLFLELLEVGDALENLLKLLDNPNLSPEFIARLPRNVGAVYRKFLNVLAKRQVSQIETECIEGTQPDFTLCRVVEQEVVADIPEQSITKIVRQGFRYGEKVLRPVEVITSKKE</sequence>
<dbReference type="GO" id="GO:0006457">
    <property type="term" value="P:protein folding"/>
    <property type="evidence" value="ECO:0007669"/>
    <property type="project" value="InterPro"/>
</dbReference>
<reference evidence="2" key="2">
    <citation type="journal article" date="2019" name="Genome Biol. Evol.">
        <title>Day and night: Metabolic profiles and evolutionary relationships of six axenic non-marine cyanobacteria.</title>
        <authorList>
            <person name="Will S.E."/>
            <person name="Henke P."/>
            <person name="Boedeker C."/>
            <person name="Huang S."/>
            <person name="Brinkmann H."/>
            <person name="Rohde M."/>
            <person name="Jarek M."/>
            <person name="Friedl T."/>
            <person name="Seufert S."/>
            <person name="Schumacher M."/>
            <person name="Overmann J."/>
            <person name="Neumann-Schaal M."/>
            <person name="Petersen J."/>
        </authorList>
    </citation>
    <scope>NUCLEOTIDE SEQUENCE [LARGE SCALE GENOMIC DNA]</scope>
    <source>
        <strain evidence="2">PCC 7102</strain>
    </source>
</reference>
<protein>
    <recommendedName>
        <fullName evidence="4">Protein GrpE</fullName>
    </recommendedName>
</protein>
<dbReference type="InterPro" id="IPR000740">
    <property type="entry name" value="GrpE"/>
</dbReference>
<dbReference type="GO" id="GO:0051087">
    <property type="term" value="F:protein-folding chaperone binding"/>
    <property type="evidence" value="ECO:0007669"/>
    <property type="project" value="InterPro"/>
</dbReference>